<comment type="caution">
    <text evidence="6">The sequence shown here is derived from an EMBL/GenBank/DDBJ whole genome shotgun (WGS) entry which is preliminary data.</text>
</comment>
<dbReference type="GO" id="GO:0050661">
    <property type="term" value="F:NADP binding"/>
    <property type="evidence" value="ECO:0007669"/>
    <property type="project" value="InterPro"/>
</dbReference>
<dbReference type="SUPFAM" id="SSF51735">
    <property type="entry name" value="NAD(P)-binding Rossmann-fold domains"/>
    <property type="match status" value="1"/>
</dbReference>
<dbReference type="PIRSF" id="PIRSF000103">
    <property type="entry name" value="HIBADH"/>
    <property type="match status" value="1"/>
</dbReference>
<evidence type="ECO:0000256" key="3">
    <source>
        <dbReference type="PIRSR" id="PIRSR000103-1"/>
    </source>
</evidence>
<evidence type="ECO:0000259" key="5">
    <source>
        <dbReference type="Pfam" id="PF14833"/>
    </source>
</evidence>
<dbReference type="InterPro" id="IPR036291">
    <property type="entry name" value="NAD(P)-bd_dom_sf"/>
</dbReference>
<gene>
    <name evidence="6" type="ORF">WT57_20840</name>
</gene>
<evidence type="ECO:0000313" key="7">
    <source>
        <dbReference type="Proteomes" id="UP000061512"/>
    </source>
</evidence>
<sequence length="298" mass="31277">MSAAPVIAWIGTGRIGAPMVGHLIDAGLQVRLHDLDVEAGRAAASGRAFVASSPASCVEGASIVFISLPNDVAVAQLVPDSGGMLAHCPGAVLVDTSTISPGLSRRVAETCAAHGVDYVRMPVSGNPALAARAQLSAYASGPAGAWERVRPYVARFTASQTYMGSGEEARYMKLVLNCLVANLAPLMAEALVLGRSGGIDWQTMLDAIGKSPLCSPWLASKLAALAARDFTATFPPRMIMKDLDLMLDAARDRGVTMPMTAATRQTMQGMCTEPFRDEDFFAVVKLLERNSGLGLLEG</sequence>
<evidence type="ECO:0000256" key="2">
    <source>
        <dbReference type="ARBA" id="ARBA00023027"/>
    </source>
</evidence>
<dbReference type="GO" id="GO:0051287">
    <property type="term" value="F:NAD binding"/>
    <property type="evidence" value="ECO:0007669"/>
    <property type="project" value="InterPro"/>
</dbReference>
<accession>A0A132EZW0</accession>
<dbReference type="Pfam" id="PF14833">
    <property type="entry name" value="NAD_binding_11"/>
    <property type="match status" value="1"/>
</dbReference>
<organism evidence="6 7">
    <name type="scientific">Burkholderia pseudomultivorans</name>
    <dbReference type="NCBI Taxonomy" id="1207504"/>
    <lineage>
        <taxon>Bacteria</taxon>
        <taxon>Pseudomonadati</taxon>
        <taxon>Pseudomonadota</taxon>
        <taxon>Betaproteobacteria</taxon>
        <taxon>Burkholderiales</taxon>
        <taxon>Burkholderiaceae</taxon>
        <taxon>Burkholderia</taxon>
        <taxon>Burkholderia cepacia complex</taxon>
    </lineage>
</organism>
<dbReference type="Pfam" id="PF03446">
    <property type="entry name" value="NAD_binding_2"/>
    <property type="match status" value="1"/>
</dbReference>
<dbReference type="InterPro" id="IPR015815">
    <property type="entry name" value="HIBADH-related"/>
</dbReference>
<dbReference type="Gene3D" id="3.40.50.720">
    <property type="entry name" value="NAD(P)-binding Rossmann-like Domain"/>
    <property type="match status" value="1"/>
</dbReference>
<dbReference type="InterPro" id="IPR006115">
    <property type="entry name" value="6PGDH_NADP-bd"/>
</dbReference>
<feature type="domain" description="3-hydroxyisobutyrate dehydrogenase-like NAD-binding" evidence="5">
    <location>
        <begin position="170"/>
        <end position="287"/>
    </location>
</feature>
<dbReference type="Proteomes" id="UP000061512">
    <property type="component" value="Unassembled WGS sequence"/>
</dbReference>
<feature type="active site" evidence="3">
    <location>
        <position position="173"/>
    </location>
</feature>
<keyword evidence="2" id="KW-0520">NAD</keyword>
<dbReference type="InterPro" id="IPR029154">
    <property type="entry name" value="HIBADH-like_NADP-bd"/>
</dbReference>
<evidence type="ECO:0000313" key="6">
    <source>
        <dbReference type="EMBL" id="KWF64563.1"/>
    </source>
</evidence>
<dbReference type="PANTHER" id="PTHR43580">
    <property type="entry name" value="OXIDOREDUCTASE GLYR1-RELATED"/>
    <property type="match status" value="1"/>
</dbReference>
<dbReference type="InterPro" id="IPR013328">
    <property type="entry name" value="6PGD_dom2"/>
</dbReference>
<dbReference type="AlphaFoldDB" id="A0A132EZW0"/>
<protein>
    <recommendedName>
        <fullName evidence="8">6-phosphogluconate dehydrogenase</fullName>
    </recommendedName>
</protein>
<dbReference type="GO" id="GO:0016491">
    <property type="term" value="F:oxidoreductase activity"/>
    <property type="evidence" value="ECO:0007669"/>
    <property type="project" value="UniProtKB-KW"/>
</dbReference>
<dbReference type="InterPro" id="IPR051265">
    <property type="entry name" value="HIBADH-related_NP60_sf"/>
</dbReference>
<feature type="domain" description="6-phosphogluconate dehydrogenase NADP-binding" evidence="4">
    <location>
        <begin position="7"/>
        <end position="164"/>
    </location>
</feature>
<evidence type="ECO:0008006" key="8">
    <source>
        <dbReference type="Google" id="ProtNLM"/>
    </source>
</evidence>
<name>A0A132EZW0_9BURK</name>
<keyword evidence="1" id="KW-0560">Oxidoreductase</keyword>
<dbReference type="Gene3D" id="1.10.1040.10">
    <property type="entry name" value="N-(1-d-carboxylethyl)-l-norvaline Dehydrogenase, domain 2"/>
    <property type="match status" value="1"/>
</dbReference>
<proteinExistence type="predicted"/>
<dbReference type="SUPFAM" id="SSF48179">
    <property type="entry name" value="6-phosphogluconate dehydrogenase C-terminal domain-like"/>
    <property type="match status" value="1"/>
</dbReference>
<dbReference type="InterPro" id="IPR008927">
    <property type="entry name" value="6-PGluconate_DH-like_C_sf"/>
</dbReference>
<dbReference type="EMBL" id="LPJX01000041">
    <property type="protein sequence ID" value="KWF64563.1"/>
    <property type="molecule type" value="Genomic_DNA"/>
</dbReference>
<dbReference type="RefSeq" id="WP_040129794.1">
    <property type="nucleotide sequence ID" value="NZ_JADKRM010000009.1"/>
</dbReference>
<reference evidence="6 7" key="1">
    <citation type="submission" date="2015-11" db="EMBL/GenBank/DDBJ databases">
        <title>Expanding the genomic diversity of Burkholderia species for the development of highly accurate diagnostics.</title>
        <authorList>
            <person name="Sahl J."/>
            <person name="Keim P."/>
            <person name="Wagner D."/>
        </authorList>
    </citation>
    <scope>NUCLEOTIDE SEQUENCE [LARGE SCALE GENOMIC DNA]</scope>
    <source>
        <strain evidence="6 7">MSMB574WGS</strain>
    </source>
</reference>
<evidence type="ECO:0000259" key="4">
    <source>
        <dbReference type="Pfam" id="PF03446"/>
    </source>
</evidence>
<dbReference type="PANTHER" id="PTHR43580:SF2">
    <property type="entry name" value="CYTOKINE-LIKE NUCLEAR FACTOR N-PAC"/>
    <property type="match status" value="1"/>
</dbReference>
<evidence type="ECO:0000256" key="1">
    <source>
        <dbReference type="ARBA" id="ARBA00023002"/>
    </source>
</evidence>